<reference evidence="2 3" key="1">
    <citation type="submission" date="2017-08" db="EMBL/GenBank/DDBJ databases">
        <title>Pusillimonas indicus sp. nov., a member of the family Alcaligenaceae isolated from surface seawater.</title>
        <authorList>
            <person name="Li J."/>
        </authorList>
    </citation>
    <scope>NUCLEOTIDE SEQUENCE [LARGE SCALE GENOMIC DNA]</scope>
    <source>
        <strain evidence="2 3">L52-1-41</strain>
    </source>
</reference>
<evidence type="ECO:0000256" key="1">
    <source>
        <dbReference type="SAM" id="SignalP"/>
    </source>
</evidence>
<dbReference type="AlphaFoldDB" id="A0A3A1YVD7"/>
<dbReference type="Proteomes" id="UP000266206">
    <property type="component" value="Unassembled WGS sequence"/>
</dbReference>
<feature type="chain" id="PRO_5017270729" description="DUF3047 domain-containing protein" evidence="1">
    <location>
        <begin position="25"/>
        <end position="253"/>
    </location>
</feature>
<sequence length="253" mass="27650">MKSAFLRSLLYTVFCFTLFGIPFAAYTQTQTLTPLDSNSAAPPKPWEVVRFDADIPATIYSVREWDGLTAIEAQANESMALLVHPVSVDLSKTPVLCWAWRVDAALETANMAEKSGDDYAARVYVSLDLPSSAMSLGTRLALSLARGAHGDKVPDAALNYVWDNTHPIGTQMPNAYTEQNRMIVLQSGNERAGKWVFEKRNLLADAQAQFDTADITVTSVAVASDTDNTKESARAGFTHVHFVGVNLPCQFAK</sequence>
<accession>A0A3A1YVD7</accession>
<gene>
    <name evidence="2" type="ORF">CJP73_05890</name>
</gene>
<dbReference type="RefSeq" id="WP_119515767.1">
    <property type="nucleotide sequence ID" value="NZ_NQYH01000003.1"/>
</dbReference>
<dbReference type="Pfam" id="PF11249">
    <property type="entry name" value="DUF3047"/>
    <property type="match status" value="1"/>
</dbReference>
<dbReference type="InterPro" id="IPR021409">
    <property type="entry name" value="DUF3047"/>
</dbReference>
<evidence type="ECO:0008006" key="4">
    <source>
        <dbReference type="Google" id="ProtNLM"/>
    </source>
</evidence>
<evidence type="ECO:0000313" key="3">
    <source>
        <dbReference type="Proteomes" id="UP000266206"/>
    </source>
</evidence>
<name>A0A3A1YVD7_9BURK</name>
<keyword evidence="1" id="KW-0732">Signal</keyword>
<comment type="caution">
    <text evidence="2">The sequence shown here is derived from an EMBL/GenBank/DDBJ whole genome shotgun (WGS) entry which is preliminary data.</text>
</comment>
<organism evidence="2 3">
    <name type="scientific">Neopusillimonas maritima</name>
    <dbReference type="NCBI Taxonomy" id="2026239"/>
    <lineage>
        <taxon>Bacteria</taxon>
        <taxon>Pseudomonadati</taxon>
        <taxon>Pseudomonadota</taxon>
        <taxon>Betaproteobacteria</taxon>
        <taxon>Burkholderiales</taxon>
        <taxon>Alcaligenaceae</taxon>
        <taxon>Neopusillimonas</taxon>
    </lineage>
</organism>
<evidence type="ECO:0000313" key="2">
    <source>
        <dbReference type="EMBL" id="RIY41505.1"/>
    </source>
</evidence>
<feature type="signal peptide" evidence="1">
    <location>
        <begin position="1"/>
        <end position="24"/>
    </location>
</feature>
<dbReference type="OrthoDB" id="9775969at2"/>
<dbReference type="EMBL" id="NQYH01000003">
    <property type="protein sequence ID" value="RIY41505.1"/>
    <property type="molecule type" value="Genomic_DNA"/>
</dbReference>
<proteinExistence type="predicted"/>
<protein>
    <recommendedName>
        <fullName evidence="4">DUF3047 domain-containing protein</fullName>
    </recommendedName>
</protein>